<dbReference type="EC" id="5.2.1.8" evidence="5"/>
<dbReference type="AlphaFoldDB" id="A0A2H3NR33"/>
<evidence type="ECO:0000313" key="8">
    <source>
        <dbReference type="Proteomes" id="UP000221024"/>
    </source>
</evidence>
<dbReference type="InterPro" id="IPR002130">
    <property type="entry name" value="Cyclophilin-type_PPIase_dom"/>
</dbReference>
<dbReference type="GO" id="GO:0003755">
    <property type="term" value="F:peptidyl-prolyl cis-trans isomerase activity"/>
    <property type="evidence" value="ECO:0007669"/>
    <property type="project" value="UniProtKB-UniRule"/>
</dbReference>
<dbReference type="PANTHER" id="PTHR45625:SF4">
    <property type="entry name" value="PEPTIDYLPROLYL ISOMERASE DOMAIN AND WD REPEAT-CONTAINING PROTEIN 1"/>
    <property type="match status" value="1"/>
</dbReference>
<dbReference type="Pfam" id="PF00160">
    <property type="entry name" value="Pro_isomerase"/>
    <property type="match status" value="1"/>
</dbReference>
<dbReference type="PROSITE" id="PS50072">
    <property type="entry name" value="CSA_PPIASE_2"/>
    <property type="match status" value="1"/>
</dbReference>
<dbReference type="RefSeq" id="WP_098062826.1">
    <property type="nucleotide sequence ID" value="NZ_PDEP01000011.1"/>
</dbReference>
<dbReference type="EMBL" id="PDEP01000011">
    <property type="protein sequence ID" value="PEN05764.1"/>
    <property type="molecule type" value="Genomic_DNA"/>
</dbReference>
<comment type="function">
    <text evidence="1 5">PPIases accelerate the folding of proteins. It catalyzes the cis-trans isomerization of proline imidic peptide bonds in oligopeptides.</text>
</comment>
<dbReference type="SUPFAM" id="SSF50891">
    <property type="entry name" value="Cyclophilin-like"/>
    <property type="match status" value="1"/>
</dbReference>
<dbReference type="Proteomes" id="UP000221024">
    <property type="component" value="Unassembled WGS sequence"/>
</dbReference>
<organism evidence="7 8">
    <name type="scientific">Longimonas halophila</name>
    <dbReference type="NCBI Taxonomy" id="1469170"/>
    <lineage>
        <taxon>Bacteria</taxon>
        <taxon>Pseudomonadati</taxon>
        <taxon>Rhodothermota</taxon>
        <taxon>Rhodothermia</taxon>
        <taxon>Rhodothermales</taxon>
        <taxon>Salisaetaceae</taxon>
        <taxon>Longimonas</taxon>
    </lineage>
</organism>
<keyword evidence="3 5" id="KW-0697">Rotamase</keyword>
<evidence type="ECO:0000256" key="5">
    <source>
        <dbReference type="RuleBase" id="RU363019"/>
    </source>
</evidence>
<comment type="similarity">
    <text evidence="2 5">Belongs to the cyclophilin-type PPIase family.</text>
</comment>
<dbReference type="PROSITE" id="PS00170">
    <property type="entry name" value="CSA_PPIASE_1"/>
    <property type="match status" value="1"/>
</dbReference>
<accession>A0A2H3NR33</accession>
<dbReference type="InterPro" id="IPR024936">
    <property type="entry name" value="Cyclophilin-type_PPIase"/>
</dbReference>
<keyword evidence="8" id="KW-1185">Reference proteome</keyword>
<dbReference type="CDD" id="cd00317">
    <property type="entry name" value="cyclophilin"/>
    <property type="match status" value="1"/>
</dbReference>
<proteinExistence type="inferred from homology"/>
<dbReference type="InterPro" id="IPR044666">
    <property type="entry name" value="Cyclophilin_A-like"/>
</dbReference>
<keyword evidence="4 5" id="KW-0413">Isomerase</keyword>
<comment type="catalytic activity">
    <reaction evidence="5">
        <text>[protein]-peptidylproline (omega=180) = [protein]-peptidylproline (omega=0)</text>
        <dbReference type="Rhea" id="RHEA:16237"/>
        <dbReference type="Rhea" id="RHEA-COMP:10747"/>
        <dbReference type="Rhea" id="RHEA-COMP:10748"/>
        <dbReference type="ChEBI" id="CHEBI:83833"/>
        <dbReference type="ChEBI" id="CHEBI:83834"/>
        <dbReference type="EC" id="5.2.1.8"/>
    </reaction>
</comment>
<dbReference type="InterPro" id="IPR020892">
    <property type="entry name" value="Cyclophilin-type_PPIase_CS"/>
</dbReference>
<reference evidence="7 8" key="1">
    <citation type="submission" date="2017-10" db="EMBL/GenBank/DDBJ databases">
        <title>Draft genome of Longimonas halophila.</title>
        <authorList>
            <person name="Goh K.M."/>
            <person name="Shamsir M.S."/>
            <person name="Lim S.W."/>
        </authorList>
    </citation>
    <scope>NUCLEOTIDE SEQUENCE [LARGE SCALE GENOMIC DNA]</scope>
    <source>
        <strain evidence="7 8">KCTC 42399</strain>
    </source>
</reference>
<evidence type="ECO:0000256" key="2">
    <source>
        <dbReference type="ARBA" id="ARBA00007365"/>
    </source>
</evidence>
<feature type="domain" description="PPIase cyclophilin-type" evidence="6">
    <location>
        <begin position="30"/>
        <end position="163"/>
    </location>
</feature>
<protein>
    <recommendedName>
        <fullName evidence="5">Peptidyl-prolyl cis-trans isomerase</fullName>
        <shortName evidence="5">PPIase</shortName>
        <ecNumber evidence="5">5.2.1.8</ecNumber>
    </recommendedName>
</protein>
<evidence type="ECO:0000259" key="6">
    <source>
        <dbReference type="PROSITE" id="PS50072"/>
    </source>
</evidence>
<name>A0A2H3NR33_9BACT</name>
<dbReference type="Gene3D" id="2.40.100.10">
    <property type="entry name" value="Cyclophilin-like"/>
    <property type="match status" value="1"/>
</dbReference>
<dbReference type="PANTHER" id="PTHR45625">
    <property type="entry name" value="PEPTIDYL-PROLYL CIS-TRANS ISOMERASE-RELATED"/>
    <property type="match status" value="1"/>
</dbReference>
<dbReference type="PIRSF" id="PIRSF001467">
    <property type="entry name" value="Peptidylpro_ismrse"/>
    <property type="match status" value="1"/>
</dbReference>
<gene>
    <name evidence="7" type="ORF">CRI93_11710</name>
</gene>
<evidence type="ECO:0000313" key="7">
    <source>
        <dbReference type="EMBL" id="PEN05764.1"/>
    </source>
</evidence>
<evidence type="ECO:0000256" key="4">
    <source>
        <dbReference type="ARBA" id="ARBA00023235"/>
    </source>
</evidence>
<comment type="caution">
    <text evidence="7">The sequence shown here is derived from an EMBL/GenBank/DDBJ whole genome shotgun (WGS) entry which is preliminary data.</text>
</comment>
<dbReference type="PRINTS" id="PR00153">
    <property type="entry name" value="CSAPPISMRASE"/>
</dbReference>
<sequence>MADHPTWDAPPNLTIDPDATYRAEIETAKGRIVLRLHPEHAPNTVNNFVFLAEESFYDGLAFHRVIDGFMIQGGDPTGTGRGGPGYTFDDEVDNNPLTHDLGVISMANAGPNTNGSQFFITRAPQPHLDGNHTVFGTVEEGQDVVDAINEGDVMNQVTVTKKA</sequence>
<dbReference type="GO" id="GO:0006457">
    <property type="term" value="P:protein folding"/>
    <property type="evidence" value="ECO:0007669"/>
    <property type="project" value="InterPro"/>
</dbReference>
<dbReference type="OrthoDB" id="9807797at2"/>
<evidence type="ECO:0000256" key="1">
    <source>
        <dbReference type="ARBA" id="ARBA00002388"/>
    </source>
</evidence>
<evidence type="ECO:0000256" key="3">
    <source>
        <dbReference type="ARBA" id="ARBA00023110"/>
    </source>
</evidence>
<dbReference type="InterPro" id="IPR029000">
    <property type="entry name" value="Cyclophilin-like_dom_sf"/>
</dbReference>